<feature type="non-terminal residue" evidence="1">
    <location>
        <position position="62"/>
    </location>
</feature>
<dbReference type="EMBL" id="LAZR01044649">
    <property type="protein sequence ID" value="KKL04138.1"/>
    <property type="molecule type" value="Genomic_DNA"/>
</dbReference>
<proteinExistence type="predicted"/>
<dbReference type="AlphaFoldDB" id="A0A0F9CW67"/>
<sequence>MLKKIKRLSCLLPLVVTAITVQAQPLTLERIFDDPSLAGKAPVQLKFSPDGSRVTYLQGKSD</sequence>
<gene>
    <name evidence="1" type="ORF">LCGC14_2619090</name>
</gene>
<reference evidence="1" key="1">
    <citation type="journal article" date="2015" name="Nature">
        <title>Complex archaea that bridge the gap between prokaryotes and eukaryotes.</title>
        <authorList>
            <person name="Spang A."/>
            <person name="Saw J.H."/>
            <person name="Jorgensen S.L."/>
            <person name="Zaremba-Niedzwiedzka K."/>
            <person name="Martijn J."/>
            <person name="Lind A.E."/>
            <person name="van Eijk R."/>
            <person name="Schleper C."/>
            <person name="Guy L."/>
            <person name="Ettema T.J."/>
        </authorList>
    </citation>
    <scope>NUCLEOTIDE SEQUENCE</scope>
</reference>
<comment type="caution">
    <text evidence="1">The sequence shown here is derived from an EMBL/GenBank/DDBJ whole genome shotgun (WGS) entry which is preliminary data.</text>
</comment>
<protein>
    <recommendedName>
        <fullName evidence="2">S9 family peptidase</fullName>
    </recommendedName>
</protein>
<accession>A0A0F9CW67</accession>
<name>A0A0F9CW67_9ZZZZ</name>
<organism evidence="1">
    <name type="scientific">marine sediment metagenome</name>
    <dbReference type="NCBI Taxonomy" id="412755"/>
    <lineage>
        <taxon>unclassified sequences</taxon>
        <taxon>metagenomes</taxon>
        <taxon>ecological metagenomes</taxon>
    </lineage>
</organism>
<evidence type="ECO:0008006" key="2">
    <source>
        <dbReference type="Google" id="ProtNLM"/>
    </source>
</evidence>
<evidence type="ECO:0000313" key="1">
    <source>
        <dbReference type="EMBL" id="KKL04138.1"/>
    </source>
</evidence>